<dbReference type="PRINTS" id="PR00178">
    <property type="entry name" value="FATTYACIDBP"/>
</dbReference>
<dbReference type="GeneID" id="108004542"/>
<evidence type="ECO:0000313" key="6">
    <source>
        <dbReference type="RefSeq" id="NP_001315258.1"/>
    </source>
</evidence>
<dbReference type="AGR" id="ZFIN:ZDB-GENE-071004-2"/>
<keyword evidence="2" id="KW-0813">Transport</keyword>
<reference evidence="6" key="2">
    <citation type="journal article" date="2010" name="Gene Expr. Patterns">
        <title>The duplicated retinol-binding protein 7 (rbp7) genes are differentially transcribed in embryos and adult zebrafish (Danio rerio).</title>
        <authorList>
            <person name="Belliveau D.J."/>
            <person name="Venkatachalam A.B."/>
            <person name="Thisse C."/>
            <person name="Thisse B."/>
            <person name="Ma H."/>
            <person name="Wright J.M."/>
        </authorList>
    </citation>
    <scope>NUCLEOTIDE SEQUENCE</scope>
    <source>
        <strain evidence="6">Tuebingen</strain>
    </source>
</reference>
<reference evidence="4" key="3">
    <citation type="submission" date="2011-07" db="UniProtKB">
        <authorList>
            <consortium name="Ensembl"/>
        </authorList>
    </citation>
    <scope>IDENTIFICATION</scope>
    <source>
        <strain evidence="4">Tuebingen</strain>
    </source>
</reference>
<dbReference type="GO" id="GO:0005829">
    <property type="term" value="C:cytosol"/>
    <property type="evidence" value="ECO:0000318"/>
    <property type="project" value="GO_Central"/>
</dbReference>
<dbReference type="CTD" id="108004542"/>
<dbReference type="GO" id="GO:0061371">
    <property type="term" value="P:determination of heart left/right asymmetry"/>
    <property type="evidence" value="ECO:0000315"/>
    <property type="project" value="ZFIN"/>
</dbReference>
<dbReference type="AlphaFoldDB" id="E9QGL3"/>
<feature type="domain" description="Cytosolic fatty-acid binding proteins" evidence="3">
    <location>
        <begin position="7"/>
        <end position="24"/>
    </location>
</feature>
<dbReference type="SMR" id="E9QGL3"/>
<evidence type="ECO:0000313" key="4">
    <source>
        <dbReference type="Ensembl" id="ENSDARP00000118064"/>
    </source>
</evidence>
<dbReference type="KEGG" id="dre:108004542"/>
<dbReference type="InterPro" id="IPR000463">
    <property type="entry name" value="Fatty_acid-bd"/>
</dbReference>
<proteinExistence type="inferred from homology"/>
<dbReference type="RefSeq" id="NP_001315258.1">
    <property type="nucleotide sequence ID" value="NM_001328329.1"/>
</dbReference>
<dbReference type="SUPFAM" id="SSF50814">
    <property type="entry name" value="Lipocalins"/>
    <property type="match status" value="1"/>
</dbReference>
<comment type="similarity">
    <text evidence="1 2">Belongs to the calycin superfamily. Fatty-acid binding protein (FABP) family.</text>
</comment>
<dbReference type="InterPro" id="IPR012674">
    <property type="entry name" value="Calycin"/>
</dbReference>
<reference evidence="6" key="6">
    <citation type="journal article" date="2015" name="PLoS ONE">
        <title>Shared Segment Analysis and Next-Generation Sequencing Implicates the Retinoic Acid Signaling Pathway in Total Anomalous Pulmonary Venous Return (TAPVR).</title>
        <authorList>
            <person name="Nash D."/>
            <person name="Arrington C.B."/>
            <person name="Kennedy B.J."/>
            <person name="Yandell M."/>
            <person name="Wu W."/>
            <person name="Zhang W."/>
            <person name="Ware S."/>
            <person name="Jorde L.B."/>
            <person name="Gruber P.J."/>
            <person name="Yost H.J."/>
            <person name="Bowles N.E."/>
            <person name="Bleyl S.B."/>
        </authorList>
    </citation>
    <scope>NUCLEOTIDE SEQUENCE</scope>
    <source>
        <strain evidence="6">Tuebingen</strain>
    </source>
</reference>
<dbReference type="HOGENOM" id="CLU_113772_5_1_1"/>
<dbReference type="OMA" id="CGTWDMI"/>
<dbReference type="InterPro" id="IPR031259">
    <property type="entry name" value="ILBP"/>
</dbReference>
<dbReference type="Bgee" id="ENSDARG00000091906">
    <property type="expression patterns" value="Expressed in pharyngeal gill and 24 other cell types or tissues"/>
</dbReference>
<dbReference type="Proteomes" id="UP000000437">
    <property type="component" value="Chromosome 23"/>
</dbReference>
<dbReference type="eggNOG" id="KOG4015">
    <property type="taxonomic scope" value="Eukaryota"/>
</dbReference>
<dbReference type="PaxDb" id="7955-ENSDARP00000118064"/>
<name>E9QGL3_DANRE</name>
<protein>
    <submittedName>
        <fullName evidence="6">Retinoid-binding protein 7a</fullName>
    </submittedName>
    <submittedName>
        <fullName evidence="4">Retinol-binding protein 7a, cellular</fullName>
    </submittedName>
</protein>
<dbReference type="GO" id="GO:0015908">
    <property type="term" value="P:fatty acid transport"/>
    <property type="evidence" value="ECO:0000318"/>
    <property type="project" value="GO_Central"/>
</dbReference>
<dbReference type="PhylomeDB" id="E9QGL3"/>
<dbReference type="PANTHER" id="PTHR11955">
    <property type="entry name" value="FATTY ACID BINDING PROTEIN"/>
    <property type="match status" value="1"/>
</dbReference>
<dbReference type="GeneTree" id="ENSGT00940000167398"/>
<reference evidence="6" key="7">
    <citation type="journal article" date="2015" name="PLoS ONE">
        <title>Nmnat1-Rbp7 Is a Conserved Fusion-Protein That Combines NAD+ Catalysis of Nmnat1 with Subcellular Localization of Rbp7.</title>
        <authorList>
            <person name="Chen H."/>
            <person name="Babino D."/>
            <person name="Schoenbichler S.A."/>
            <person name="Arkhipova V."/>
            <person name="Tochterle S."/>
            <person name="Martin F."/>
            <person name="Huck C.W."/>
            <person name="von Lintig J."/>
            <person name="Meyer D."/>
        </authorList>
    </citation>
    <scope>NUCLEOTIDE SEQUENCE</scope>
    <source>
        <strain evidence="6">Tuebingen</strain>
    </source>
</reference>
<dbReference type="FunFam" id="2.40.128.20:FF:000001">
    <property type="entry name" value="Fatty acid-binding protein, adipocyte"/>
    <property type="match status" value="1"/>
</dbReference>
<accession>E9QGL3</accession>
<dbReference type="Ensembl" id="ENSDART00000138021.2">
    <property type="protein sequence ID" value="ENSDARP00000118064.1"/>
    <property type="gene ID" value="ENSDARG00000091906.2"/>
</dbReference>
<evidence type="ECO:0000313" key="7">
    <source>
        <dbReference type="ZFIN" id="ZDB-GENE-071004-2"/>
    </source>
</evidence>
<sequence>MPVSFCGTWDMVSNANFEGYMIALGIGLYTRKIALKLKQRKVIEQLGDRYVVKTLSTVKNYTFSFRVNEEFQEFTKGLDDRHCKSAVSWEGNKLVCVQKGEKKNRGWAHWIEDDKLHLELHCEDQVCKQVFKRVI</sequence>
<dbReference type="GO" id="GO:0005504">
    <property type="term" value="F:fatty acid binding"/>
    <property type="evidence" value="ECO:0000318"/>
    <property type="project" value="GO_Central"/>
</dbReference>
<reference evidence="6" key="8">
    <citation type="journal article" date="2016" name="BMC Genomics">
        <title>Gene evolution and gene expression after whole genome duplication in fish: the PhyloFish database.</title>
        <authorList>
            <person name="Pasquier J."/>
            <person name="Cabau C."/>
            <person name="Nguyen T."/>
            <person name="Jouanno E."/>
            <person name="Severac D."/>
            <person name="Braasch I."/>
            <person name="Journot L."/>
            <person name="Pontarotti P."/>
            <person name="Klopp C."/>
            <person name="Postlethwait J.H."/>
            <person name="Guiguen Y."/>
            <person name="Bobe J."/>
        </authorList>
    </citation>
    <scope>NUCLEOTIDE SEQUENCE</scope>
    <source>
        <strain evidence="6">Tuebingen</strain>
    </source>
</reference>
<dbReference type="STRING" id="7955.ENSDARP00000118064"/>
<dbReference type="GO" id="GO:0005634">
    <property type="term" value="C:nucleus"/>
    <property type="evidence" value="ECO:0000318"/>
    <property type="project" value="GO_Central"/>
</dbReference>
<dbReference type="InterPro" id="IPR000566">
    <property type="entry name" value="Lipocln_cytosolic_FA-bd_dom"/>
</dbReference>
<evidence type="ECO:0000259" key="3">
    <source>
        <dbReference type="PROSITE" id="PS00214"/>
    </source>
</evidence>
<dbReference type="PROSITE" id="PS00214">
    <property type="entry name" value="FABP"/>
    <property type="match status" value="1"/>
</dbReference>
<dbReference type="ZFIN" id="ZDB-GENE-071004-2">
    <property type="gene designation" value="rbp7a"/>
</dbReference>
<reference evidence="6" key="9">
    <citation type="submission" date="2025-04" db="UniProtKB">
        <authorList>
            <consortium name="RefSeq"/>
        </authorList>
    </citation>
    <scope>IDENTIFICATION</scope>
    <source>
        <strain evidence="6">Tuebingen</strain>
    </source>
</reference>
<keyword evidence="5" id="KW-1185">Reference proteome</keyword>
<reference evidence="6" key="1">
    <citation type="journal article" date="2001" name="Genome Res.">
        <title>A gene expression screen in zebrafish embryogenesis.</title>
        <authorList>
            <person name="Kudoh T."/>
            <person name="Tsang M."/>
            <person name="Hukriede N.A."/>
            <person name="Chen X."/>
            <person name="Dedekian M."/>
            <person name="Clarke C.J."/>
            <person name="Kiang A."/>
            <person name="Schultz S."/>
            <person name="Epstein J.A."/>
            <person name="Toyama R."/>
            <person name="Dawid I.B."/>
        </authorList>
    </citation>
    <scope>NUCLEOTIDE SEQUENCE</scope>
    <source>
        <strain evidence="6">Tuebingen</strain>
    </source>
</reference>
<evidence type="ECO:0000256" key="2">
    <source>
        <dbReference type="RuleBase" id="RU003696"/>
    </source>
</evidence>
<dbReference type="GO" id="GO:0060972">
    <property type="term" value="P:left/right pattern formation"/>
    <property type="evidence" value="ECO:0000315"/>
    <property type="project" value="ZFIN"/>
</dbReference>
<evidence type="ECO:0000313" key="5">
    <source>
        <dbReference type="Proteomes" id="UP000000437"/>
    </source>
</evidence>
<accession>A0A8M1P3P5</accession>
<dbReference type="Gene3D" id="2.40.128.20">
    <property type="match status" value="1"/>
</dbReference>
<reference evidence="4 5" key="5">
    <citation type="journal article" date="2013" name="Nature">
        <title>The zebrafish reference genome sequence and its relationship to the human genome.</title>
        <authorList>
            <consortium name="Genome Reference Consortium Zebrafish"/>
            <person name="Howe K."/>
            <person name="Clark M.D."/>
            <person name="Torroja C.F."/>
            <person name="Torrance J."/>
            <person name="Berthelot C."/>
            <person name="Muffato M."/>
            <person name="Collins J.E."/>
            <person name="Humphray S."/>
            <person name="McLaren K."/>
            <person name="Matthews L."/>
            <person name="McLaren S."/>
            <person name="Sealy I."/>
            <person name="Caccamo M."/>
            <person name="Churcher C."/>
            <person name="Scott C."/>
            <person name="Barrett J.C."/>
            <person name="Koch R."/>
            <person name="Rauch G.J."/>
            <person name="White S."/>
            <person name="Chow W."/>
            <person name="Kilian B."/>
            <person name="Quintais L.T."/>
            <person name="Guerra-Assuncao J.A."/>
            <person name="Zhou Y."/>
            <person name="Gu Y."/>
            <person name="Yen J."/>
            <person name="Vogel J.H."/>
            <person name="Eyre T."/>
            <person name="Redmond S."/>
            <person name="Banerjee R."/>
            <person name="Chi J."/>
            <person name="Fu B."/>
            <person name="Langley E."/>
            <person name="Maguire S.F."/>
            <person name="Laird G.K."/>
            <person name="Lloyd D."/>
            <person name="Kenyon E."/>
            <person name="Donaldson S."/>
            <person name="Sehra H."/>
            <person name="Almeida-King J."/>
            <person name="Loveland J."/>
            <person name="Trevanion S."/>
            <person name="Jones M."/>
            <person name="Quail M."/>
            <person name="Willey D."/>
            <person name="Hunt A."/>
            <person name="Burton J."/>
            <person name="Sims S."/>
            <person name="McLay K."/>
            <person name="Plumb B."/>
            <person name="Davis J."/>
            <person name="Clee C."/>
            <person name="Oliver K."/>
            <person name="Clark R."/>
            <person name="Riddle C."/>
            <person name="Elliot D."/>
            <person name="Eliott D."/>
            <person name="Threadgold G."/>
            <person name="Harden G."/>
            <person name="Ware D."/>
            <person name="Begum S."/>
            <person name="Mortimore B."/>
            <person name="Mortimer B."/>
            <person name="Kerry G."/>
            <person name="Heath P."/>
            <person name="Phillimore B."/>
            <person name="Tracey A."/>
            <person name="Corby N."/>
            <person name="Dunn M."/>
            <person name="Johnson C."/>
            <person name="Wood J."/>
            <person name="Clark S."/>
            <person name="Pelan S."/>
            <person name="Griffiths G."/>
            <person name="Smith M."/>
            <person name="Glithero R."/>
            <person name="Howden P."/>
            <person name="Barker N."/>
            <person name="Lloyd C."/>
            <person name="Stevens C."/>
            <person name="Harley J."/>
            <person name="Holt K."/>
            <person name="Panagiotidis G."/>
            <person name="Lovell J."/>
            <person name="Beasley H."/>
            <person name="Henderson C."/>
            <person name="Gordon D."/>
            <person name="Auger K."/>
            <person name="Wright D."/>
            <person name="Collins J."/>
            <person name="Raisen C."/>
            <person name="Dyer L."/>
            <person name="Leung K."/>
            <person name="Robertson L."/>
            <person name="Ambridge K."/>
            <person name="Leongamornlert D."/>
            <person name="McGuire S."/>
            <person name="Gilderthorp R."/>
            <person name="Griffiths C."/>
            <person name="Manthravadi D."/>
            <person name="Nichol S."/>
            <person name="Barker G."/>
            <person name="Whitehead S."/>
            <person name="Kay M."/>
            <person name="Brown J."/>
            <person name="Murnane C."/>
            <person name="Gray E."/>
            <person name="Humphries M."/>
            <person name="Sycamore N."/>
            <person name="Barker D."/>
            <person name="Saunders D."/>
            <person name="Wallis J."/>
            <person name="Babbage A."/>
            <person name="Hammond S."/>
            <person name="Mashreghi-Mohammadi M."/>
            <person name="Barr L."/>
            <person name="Martin S."/>
            <person name="Wray P."/>
            <person name="Ellington A."/>
            <person name="Matthews N."/>
            <person name="Ellwood M."/>
            <person name="Woodmansey R."/>
            <person name="Clark G."/>
            <person name="Cooper J."/>
            <person name="Cooper J."/>
            <person name="Tromans A."/>
            <person name="Grafham D."/>
            <person name="Skuce C."/>
            <person name="Pandian R."/>
            <person name="Andrews R."/>
            <person name="Harrison E."/>
            <person name="Kimberley A."/>
            <person name="Garnett J."/>
            <person name="Fosker N."/>
            <person name="Hall R."/>
            <person name="Garner P."/>
            <person name="Kelly D."/>
            <person name="Bird C."/>
            <person name="Palmer S."/>
            <person name="Gehring I."/>
            <person name="Berger A."/>
            <person name="Dooley C.M."/>
            <person name="Ersan-Urun Z."/>
            <person name="Eser C."/>
            <person name="Geiger H."/>
            <person name="Geisler M."/>
            <person name="Karotki L."/>
            <person name="Kirn A."/>
            <person name="Konantz J."/>
            <person name="Konantz M."/>
            <person name="Oberlander M."/>
            <person name="Rudolph-Geiger S."/>
            <person name="Teucke M."/>
            <person name="Lanz C."/>
            <person name="Raddatz G."/>
            <person name="Osoegawa K."/>
            <person name="Zhu B."/>
            <person name="Rapp A."/>
            <person name="Widaa S."/>
            <person name="Langford C."/>
            <person name="Yang F."/>
            <person name="Schuster S.C."/>
            <person name="Carter N.P."/>
            <person name="Harrow J."/>
            <person name="Ning Z."/>
            <person name="Herrero J."/>
            <person name="Searle S.M."/>
            <person name="Enright A."/>
            <person name="Geisler R."/>
            <person name="Plasterk R.H."/>
            <person name="Lee C."/>
            <person name="Westerfield M."/>
            <person name="de Jong P.J."/>
            <person name="Zon L.I."/>
            <person name="Postlethwait J.H."/>
            <person name="Nusslein-Volhard C."/>
            <person name="Hubbard T.J."/>
            <person name="Roest Crollius H."/>
            <person name="Rogers J."/>
            <person name="Stemple D.L."/>
        </authorList>
    </citation>
    <scope>NUCLEOTIDE SEQUENCE [LARGE SCALE GENOMIC DNA]</scope>
    <source>
        <strain evidence="4">Tuebingen</strain>
    </source>
</reference>
<dbReference type="EMBL" id="BX571850">
    <property type="status" value="NOT_ANNOTATED_CDS"/>
    <property type="molecule type" value="Genomic_DNA"/>
</dbReference>
<reference evidence="6" key="4">
    <citation type="journal article" date="2013" name="Mar. Genomics">
        <title>Genomic organization and transcription of the medaka and zebrafish cellular retinol-binding protein (rbp) genes.</title>
        <authorList>
            <person name="Parmar M.B."/>
            <person name="Shams R."/>
            <person name="Wright J.M."/>
        </authorList>
    </citation>
    <scope>NUCLEOTIDE SEQUENCE</scope>
    <source>
        <strain evidence="6">Tuebingen</strain>
    </source>
</reference>
<evidence type="ECO:0000256" key="1">
    <source>
        <dbReference type="ARBA" id="ARBA00008390"/>
    </source>
</evidence>
<organism evidence="4">
    <name type="scientific">Danio rerio</name>
    <name type="common">Zebrafish</name>
    <name type="synonym">Brachydanio rerio</name>
    <dbReference type="NCBI Taxonomy" id="7955"/>
    <lineage>
        <taxon>Eukaryota</taxon>
        <taxon>Metazoa</taxon>
        <taxon>Chordata</taxon>
        <taxon>Craniata</taxon>
        <taxon>Vertebrata</taxon>
        <taxon>Euteleostomi</taxon>
        <taxon>Actinopterygii</taxon>
        <taxon>Neopterygii</taxon>
        <taxon>Teleostei</taxon>
        <taxon>Ostariophysi</taxon>
        <taxon>Cypriniformes</taxon>
        <taxon>Danionidae</taxon>
        <taxon>Danioninae</taxon>
        <taxon>Danio</taxon>
    </lineage>
</organism>
<dbReference type="OrthoDB" id="422187at2759"/>
<gene>
    <name evidence="4 6 7" type="primary">rbp7a</name>
</gene>
<dbReference type="Pfam" id="PF00061">
    <property type="entry name" value="Lipocalin"/>
    <property type="match status" value="1"/>
</dbReference>